<evidence type="ECO:0000256" key="2">
    <source>
        <dbReference type="SAM" id="SignalP"/>
    </source>
</evidence>
<dbReference type="Proteomes" id="UP000324233">
    <property type="component" value="Chromosome"/>
</dbReference>
<evidence type="ECO:0008006" key="5">
    <source>
        <dbReference type="Google" id="ProtNLM"/>
    </source>
</evidence>
<dbReference type="KEGG" id="agv:OJF2_08280"/>
<sequence length="334" mass="35503" precursor="true">MMMTGIDSTGRTPAPPASPATPRAGRWFAALALAAIAAAGASPAAPAAGPLRYRFKAGETLRYTLVQDQKQETRITGGEMTNSALQTVDMHWTVRGVDAAGVADMSQTIDRIRWKLTTPGDSVSIDSADPNVPDSQGAAQFMPLIRALAGAEFTFKMDPRGEMSDIQVPRKLLESIQEVNPGAAAGGMFSEEGLKNLIAQSRLAFPQGPIDKGATWDNQSRVSQANVGTSIMDKHYTFQGPSASDPRIVTFTLKSDFKVEPAAGAVGAIKIDSYEGKGDYSFDAEAGRIVSSKVTERLQATFTMKDPQTGQSREIRQVTQTVNTMTLGGAGDAK</sequence>
<feature type="signal peptide" evidence="2">
    <location>
        <begin position="1"/>
        <end position="47"/>
    </location>
</feature>
<dbReference type="RefSeq" id="WP_148591478.1">
    <property type="nucleotide sequence ID" value="NZ_CP042997.1"/>
</dbReference>
<proteinExistence type="predicted"/>
<gene>
    <name evidence="3" type="ORF">OJF2_08280</name>
</gene>
<keyword evidence="4" id="KW-1185">Reference proteome</keyword>
<organism evidence="3 4">
    <name type="scientific">Aquisphaera giovannonii</name>
    <dbReference type="NCBI Taxonomy" id="406548"/>
    <lineage>
        <taxon>Bacteria</taxon>
        <taxon>Pseudomonadati</taxon>
        <taxon>Planctomycetota</taxon>
        <taxon>Planctomycetia</taxon>
        <taxon>Isosphaerales</taxon>
        <taxon>Isosphaeraceae</taxon>
        <taxon>Aquisphaera</taxon>
    </lineage>
</organism>
<keyword evidence="2" id="KW-0732">Signal</keyword>
<dbReference type="Pfam" id="PF19777">
    <property type="entry name" value="DUF6263"/>
    <property type="match status" value="1"/>
</dbReference>
<dbReference type="AlphaFoldDB" id="A0A5B9VVU4"/>
<reference evidence="3 4" key="1">
    <citation type="submission" date="2019-08" db="EMBL/GenBank/DDBJ databases">
        <title>Deep-cultivation of Planctomycetes and their phenomic and genomic characterization uncovers novel biology.</title>
        <authorList>
            <person name="Wiegand S."/>
            <person name="Jogler M."/>
            <person name="Boedeker C."/>
            <person name="Pinto D."/>
            <person name="Vollmers J."/>
            <person name="Rivas-Marin E."/>
            <person name="Kohn T."/>
            <person name="Peeters S.H."/>
            <person name="Heuer A."/>
            <person name="Rast P."/>
            <person name="Oberbeckmann S."/>
            <person name="Bunk B."/>
            <person name="Jeske O."/>
            <person name="Meyerdierks A."/>
            <person name="Storesund J.E."/>
            <person name="Kallscheuer N."/>
            <person name="Luecker S."/>
            <person name="Lage O.M."/>
            <person name="Pohl T."/>
            <person name="Merkel B.J."/>
            <person name="Hornburger P."/>
            <person name="Mueller R.-W."/>
            <person name="Bruemmer F."/>
            <person name="Labrenz M."/>
            <person name="Spormann A.M."/>
            <person name="Op den Camp H."/>
            <person name="Overmann J."/>
            <person name="Amann R."/>
            <person name="Jetten M.S.M."/>
            <person name="Mascher T."/>
            <person name="Medema M.H."/>
            <person name="Devos D.P."/>
            <person name="Kaster A.-K."/>
            <person name="Ovreas L."/>
            <person name="Rohde M."/>
            <person name="Galperin M.Y."/>
            <person name="Jogler C."/>
        </authorList>
    </citation>
    <scope>NUCLEOTIDE SEQUENCE [LARGE SCALE GENOMIC DNA]</scope>
    <source>
        <strain evidence="3 4">OJF2</strain>
    </source>
</reference>
<dbReference type="InterPro" id="IPR046230">
    <property type="entry name" value="DUF6263"/>
</dbReference>
<name>A0A5B9VVU4_9BACT</name>
<feature type="region of interest" description="Disordered" evidence="1">
    <location>
        <begin position="1"/>
        <end position="21"/>
    </location>
</feature>
<dbReference type="EMBL" id="CP042997">
    <property type="protein sequence ID" value="QEH32358.1"/>
    <property type="molecule type" value="Genomic_DNA"/>
</dbReference>
<evidence type="ECO:0000313" key="3">
    <source>
        <dbReference type="EMBL" id="QEH32358.1"/>
    </source>
</evidence>
<accession>A0A5B9VVU4</accession>
<evidence type="ECO:0000256" key="1">
    <source>
        <dbReference type="SAM" id="MobiDB-lite"/>
    </source>
</evidence>
<dbReference type="OrthoDB" id="269991at2"/>
<protein>
    <recommendedName>
        <fullName evidence="5">DUF4412 domain-containing protein</fullName>
    </recommendedName>
</protein>
<feature type="chain" id="PRO_5023134774" description="DUF4412 domain-containing protein" evidence="2">
    <location>
        <begin position="48"/>
        <end position="334"/>
    </location>
</feature>
<evidence type="ECO:0000313" key="4">
    <source>
        <dbReference type="Proteomes" id="UP000324233"/>
    </source>
</evidence>